<protein>
    <submittedName>
        <fullName evidence="1">Uncharacterized protein</fullName>
    </submittedName>
</protein>
<dbReference type="EMBL" id="ASHM01221852">
    <property type="protein sequence ID" value="PNX68092.1"/>
    <property type="molecule type" value="Genomic_DNA"/>
</dbReference>
<organism evidence="1 2">
    <name type="scientific">Trifolium pratense</name>
    <name type="common">Red clover</name>
    <dbReference type="NCBI Taxonomy" id="57577"/>
    <lineage>
        <taxon>Eukaryota</taxon>
        <taxon>Viridiplantae</taxon>
        <taxon>Streptophyta</taxon>
        <taxon>Embryophyta</taxon>
        <taxon>Tracheophyta</taxon>
        <taxon>Spermatophyta</taxon>
        <taxon>Magnoliopsida</taxon>
        <taxon>eudicotyledons</taxon>
        <taxon>Gunneridae</taxon>
        <taxon>Pentapetalae</taxon>
        <taxon>rosids</taxon>
        <taxon>fabids</taxon>
        <taxon>Fabales</taxon>
        <taxon>Fabaceae</taxon>
        <taxon>Papilionoideae</taxon>
        <taxon>50 kb inversion clade</taxon>
        <taxon>NPAAA clade</taxon>
        <taxon>Hologalegina</taxon>
        <taxon>IRL clade</taxon>
        <taxon>Trifolieae</taxon>
        <taxon>Trifolium</taxon>
    </lineage>
</organism>
<dbReference type="InterPro" id="IPR012337">
    <property type="entry name" value="RNaseH-like_sf"/>
</dbReference>
<feature type="non-terminal residue" evidence="1">
    <location>
        <position position="34"/>
    </location>
</feature>
<sequence>MYLNVDGSSIGNPGISGFRGLIRNSDDAWIQGFT</sequence>
<dbReference type="AlphaFoldDB" id="A0A2K3KP91"/>
<dbReference type="SUPFAM" id="SSF53098">
    <property type="entry name" value="Ribonuclease H-like"/>
    <property type="match status" value="1"/>
</dbReference>
<reference evidence="1 2" key="2">
    <citation type="journal article" date="2017" name="Front. Plant Sci.">
        <title>Gene Classification and Mining of Molecular Markers Useful in Red Clover (Trifolium pratense) Breeding.</title>
        <authorList>
            <person name="Istvanek J."/>
            <person name="Dluhosova J."/>
            <person name="Dluhos P."/>
            <person name="Patkova L."/>
            <person name="Nedelnik J."/>
            <person name="Repkova J."/>
        </authorList>
    </citation>
    <scope>NUCLEOTIDE SEQUENCE [LARGE SCALE GENOMIC DNA]</scope>
    <source>
        <strain evidence="2">cv. Tatra</strain>
        <tissue evidence="1">Young leaves</tissue>
    </source>
</reference>
<comment type="caution">
    <text evidence="1">The sequence shown here is derived from an EMBL/GenBank/DDBJ whole genome shotgun (WGS) entry which is preliminary data.</text>
</comment>
<gene>
    <name evidence="1" type="ORF">L195_g063820</name>
</gene>
<dbReference type="Proteomes" id="UP000236291">
    <property type="component" value="Unassembled WGS sequence"/>
</dbReference>
<name>A0A2K3KP91_TRIPR</name>
<evidence type="ECO:0000313" key="2">
    <source>
        <dbReference type="Proteomes" id="UP000236291"/>
    </source>
</evidence>
<reference evidence="1 2" key="1">
    <citation type="journal article" date="2014" name="Am. J. Bot.">
        <title>Genome assembly and annotation for red clover (Trifolium pratense; Fabaceae).</title>
        <authorList>
            <person name="Istvanek J."/>
            <person name="Jaros M."/>
            <person name="Krenek A."/>
            <person name="Repkova J."/>
        </authorList>
    </citation>
    <scope>NUCLEOTIDE SEQUENCE [LARGE SCALE GENOMIC DNA]</scope>
    <source>
        <strain evidence="2">cv. Tatra</strain>
        <tissue evidence="1">Young leaves</tissue>
    </source>
</reference>
<accession>A0A2K3KP91</accession>
<proteinExistence type="predicted"/>
<evidence type="ECO:0000313" key="1">
    <source>
        <dbReference type="EMBL" id="PNX68092.1"/>
    </source>
</evidence>